<evidence type="ECO:0000256" key="4">
    <source>
        <dbReference type="ARBA" id="ARBA00015486"/>
    </source>
</evidence>
<evidence type="ECO:0000256" key="10">
    <source>
        <dbReference type="HAMAP-Rule" id="MF_00230"/>
    </source>
</evidence>
<organism evidence="11 12">
    <name type="scientific">Pseudomonas neustonica</name>
    <dbReference type="NCBI Taxonomy" id="2487346"/>
    <lineage>
        <taxon>Bacteria</taxon>
        <taxon>Pseudomonadati</taxon>
        <taxon>Pseudomonadota</taxon>
        <taxon>Gammaproteobacteria</taxon>
        <taxon>Pseudomonadales</taxon>
        <taxon>Pseudomonadaceae</taxon>
        <taxon>Pseudomonas</taxon>
    </lineage>
</organism>
<dbReference type="Proteomes" id="UP000275199">
    <property type="component" value="Unassembled WGS sequence"/>
</dbReference>
<dbReference type="InterPro" id="IPR017846">
    <property type="entry name" value="Nict_dMeBzImd_PRibTrfase_bact"/>
</dbReference>
<evidence type="ECO:0000313" key="11">
    <source>
        <dbReference type="EMBL" id="ROZ85865.1"/>
    </source>
</evidence>
<dbReference type="InterPro" id="IPR023195">
    <property type="entry name" value="Nict_dMeBzImd_PRibTrfase_N"/>
</dbReference>
<evidence type="ECO:0000256" key="6">
    <source>
        <dbReference type="ARBA" id="ARBA00022676"/>
    </source>
</evidence>
<evidence type="ECO:0000256" key="8">
    <source>
        <dbReference type="ARBA" id="ARBA00030686"/>
    </source>
</evidence>
<sequence>MNGTWWQAAARVPDAGRRAQALARQLQLTKPQGSLGRLEQLAVTLAGLQGRSDPSVERIWISIFAADHGIAQEGISAFPQEVTGQMLANFAQGGAAISVLARHLGAELELLELGLVQESVPLPGVRQLRIAAGTENFLHQPAMTSVQCAHALLAGREALQRALEKGADLFIGGDMGIGNTSSACALACLLLDQPAKRLVGAGTGMKDSGLQHKTQIIEAALKLHRPMVDSPLEALTRVGGLEIAGLAGAYIAAAQEGMPVLVDGYICTAAALCAVRMNPGIAPWLLYSHRSAETCHQELLDALDAEPLVSLEMRLGEGSGAAMVVPLLQAACRLHNQMATFQEAAVSGSRL</sequence>
<dbReference type="EC" id="2.4.2.21" evidence="3 10"/>
<dbReference type="SUPFAM" id="SSF52733">
    <property type="entry name" value="Nicotinate mononucleotide:5,6-dimethylbenzimidazole phosphoribosyltransferase (CobT)"/>
    <property type="match status" value="1"/>
</dbReference>
<comment type="pathway">
    <text evidence="1 10">Nucleoside biosynthesis; alpha-ribazole biosynthesis; alpha-ribazole from 5,6-dimethylbenzimidazole: step 1/2.</text>
</comment>
<evidence type="ECO:0000256" key="3">
    <source>
        <dbReference type="ARBA" id="ARBA00011991"/>
    </source>
</evidence>
<dbReference type="RefSeq" id="WP_123888968.1">
    <property type="nucleotide sequence ID" value="NZ_RKKU01000006.1"/>
</dbReference>
<evidence type="ECO:0000256" key="7">
    <source>
        <dbReference type="ARBA" id="ARBA00022679"/>
    </source>
</evidence>
<dbReference type="InterPro" id="IPR036087">
    <property type="entry name" value="Nict_dMeBzImd_PRibTrfase_sf"/>
</dbReference>
<name>A0ABX9XJJ4_9PSED</name>
<dbReference type="GO" id="GO:0008939">
    <property type="term" value="F:nicotinate-nucleotide-dimethylbenzimidazole phosphoribosyltransferase activity"/>
    <property type="evidence" value="ECO:0007669"/>
    <property type="project" value="UniProtKB-EC"/>
</dbReference>
<evidence type="ECO:0000256" key="1">
    <source>
        <dbReference type="ARBA" id="ARBA00005049"/>
    </source>
</evidence>
<dbReference type="NCBIfam" id="NF000996">
    <property type="entry name" value="PRK00105.1"/>
    <property type="match status" value="1"/>
</dbReference>
<keyword evidence="7 10" id="KW-0808">Transferase</keyword>
<comment type="catalytic activity">
    <reaction evidence="9 10">
        <text>5,6-dimethylbenzimidazole + nicotinate beta-D-ribonucleotide = alpha-ribazole 5'-phosphate + nicotinate + H(+)</text>
        <dbReference type="Rhea" id="RHEA:11196"/>
        <dbReference type="ChEBI" id="CHEBI:15378"/>
        <dbReference type="ChEBI" id="CHEBI:15890"/>
        <dbReference type="ChEBI" id="CHEBI:32544"/>
        <dbReference type="ChEBI" id="CHEBI:57502"/>
        <dbReference type="ChEBI" id="CHEBI:57918"/>
        <dbReference type="EC" id="2.4.2.21"/>
    </reaction>
</comment>
<keyword evidence="5 10" id="KW-0169">Cobalamin biosynthesis</keyword>
<feature type="active site" description="Proton acceptor" evidence="10">
    <location>
        <position position="317"/>
    </location>
</feature>
<evidence type="ECO:0000256" key="9">
    <source>
        <dbReference type="ARBA" id="ARBA00047340"/>
    </source>
</evidence>
<dbReference type="Gene3D" id="3.40.50.10210">
    <property type="match status" value="1"/>
</dbReference>
<evidence type="ECO:0000313" key="12">
    <source>
        <dbReference type="Proteomes" id="UP000275199"/>
    </source>
</evidence>
<dbReference type="HAMAP" id="MF_00230">
    <property type="entry name" value="CobT"/>
    <property type="match status" value="1"/>
</dbReference>
<keyword evidence="12" id="KW-1185">Reference proteome</keyword>
<comment type="function">
    <text evidence="10">Catalyzes the synthesis of alpha-ribazole-5'-phosphate from nicotinate mononucleotide (NAMN) and 5,6-dimethylbenzimidazole (DMB).</text>
</comment>
<gene>
    <name evidence="10 11" type="primary">cobT</name>
    <name evidence="11" type="ORF">EF096_07265</name>
</gene>
<dbReference type="PANTHER" id="PTHR43463:SF1">
    <property type="entry name" value="NICOTINATE-NUCLEOTIDE--DIMETHYLBENZIMIDAZOLE PHOSPHORIBOSYLTRANSFERASE"/>
    <property type="match status" value="1"/>
</dbReference>
<evidence type="ECO:0000256" key="5">
    <source>
        <dbReference type="ARBA" id="ARBA00022573"/>
    </source>
</evidence>
<evidence type="ECO:0000256" key="2">
    <source>
        <dbReference type="ARBA" id="ARBA00007110"/>
    </source>
</evidence>
<dbReference type="NCBIfam" id="TIGR03160">
    <property type="entry name" value="cobT_DBIPRT"/>
    <property type="match status" value="1"/>
</dbReference>
<dbReference type="Pfam" id="PF02277">
    <property type="entry name" value="DBI_PRT"/>
    <property type="match status" value="1"/>
</dbReference>
<dbReference type="Gene3D" id="1.10.1610.10">
    <property type="match status" value="1"/>
</dbReference>
<keyword evidence="6 10" id="KW-0328">Glycosyltransferase</keyword>
<dbReference type="CDD" id="cd02439">
    <property type="entry name" value="DMB-PRT_CobT"/>
    <property type="match status" value="1"/>
</dbReference>
<reference evidence="11 12" key="1">
    <citation type="submission" date="2018-11" db="EMBL/GenBank/DDBJ databases">
        <authorList>
            <person name="Jang G.I."/>
            <person name="Hwang C.Y."/>
        </authorList>
    </citation>
    <scope>NUCLEOTIDE SEQUENCE [LARGE SCALE GENOMIC DNA]</scope>
    <source>
        <strain evidence="11 12">SSM26</strain>
    </source>
</reference>
<comment type="similarity">
    <text evidence="2 10">Belongs to the CobT family.</text>
</comment>
<comment type="caution">
    <text evidence="11">The sequence shown here is derived from an EMBL/GenBank/DDBJ whole genome shotgun (WGS) entry which is preliminary data.</text>
</comment>
<protein>
    <recommendedName>
        <fullName evidence="4 10">Nicotinate-nucleotide--dimethylbenzimidazole phosphoribosyltransferase</fullName>
        <shortName evidence="10">NN:DBI PRT</shortName>
        <ecNumber evidence="3 10">2.4.2.21</ecNumber>
    </recommendedName>
    <alternativeName>
        <fullName evidence="8 10">N(1)-alpha-phosphoribosyltransferase</fullName>
    </alternativeName>
</protein>
<accession>A0ABX9XJJ4</accession>
<dbReference type="InterPro" id="IPR003200">
    <property type="entry name" value="Nict_dMeBzImd_PRibTrfase"/>
</dbReference>
<proteinExistence type="inferred from homology"/>
<dbReference type="PANTHER" id="PTHR43463">
    <property type="entry name" value="NICOTINATE-NUCLEOTIDE--DIMETHYLBENZIMIDAZOLE PHOSPHORIBOSYLTRANSFERASE"/>
    <property type="match status" value="1"/>
</dbReference>
<dbReference type="EMBL" id="RKKU01000006">
    <property type="protein sequence ID" value="ROZ85865.1"/>
    <property type="molecule type" value="Genomic_DNA"/>
</dbReference>